<dbReference type="EMBL" id="VSRR010005861">
    <property type="protein sequence ID" value="MPC43512.1"/>
    <property type="molecule type" value="Genomic_DNA"/>
</dbReference>
<dbReference type="Pfam" id="PF04697">
    <property type="entry name" value="Pinin_SDK_N"/>
    <property type="match status" value="1"/>
</dbReference>
<organism evidence="3 4">
    <name type="scientific">Portunus trituberculatus</name>
    <name type="common">Swimming crab</name>
    <name type="synonym">Neptunus trituberculatus</name>
    <dbReference type="NCBI Taxonomy" id="210409"/>
    <lineage>
        <taxon>Eukaryota</taxon>
        <taxon>Metazoa</taxon>
        <taxon>Ecdysozoa</taxon>
        <taxon>Arthropoda</taxon>
        <taxon>Crustacea</taxon>
        <taxon>Multicrustacea</taxon>
        <taxon>Malacostraca</taxon>
        <taxon>Eumalacostraca</taxon>
        <taxon>Eucarida</taxon>
        <taxon>Decapoda</taxon>
        <taxon>Pleocyemata</taxon>
        <taxon>Brachyura</taxon>
        <taxon>Eubrachyura</taxon>
        <taxon>Portunoidea</taxon>
        <taxon>Portunidae</taxon>
        <taxon>Portuninae</taxon>
        <taxon>Portunus</taxon>
    </lineage>
</organism>
<protein>
    <submittedName>
        <fullName evidence="3">Pinin</fullName>
    </submittedName>
</protein>
<keyword evidence="4" id="KW-1185">Reference proteome</keyword>
<feature type="domain" description="Pinin/SDK" evidence="2">
    <location>
        <begin position="10"/>
        <end position="48"/>
    </location>
</feature>
<accession>A0A5B7FAN1</accession>
<dbReference type="OrthoDB" id="330772at2759"/>
<proteinExistence type="predicted"/>
<keyword evidence="1" id="KW-0175">Coiled coil</keyword>
<reference evidence="3 4" key="1">
    <citation type="submission" date="2019-05" db="EMBL/GenBank/DDBJ databases">
        <title>Another draft genome of Portunus trituberculatus and its Hox gene families provides insights of decapod evolution.</title>
        <authorList>
            <person name="Jeong J.-H."/>
            <person name="Song I."/>
            <person name="Kim S."/>
            <person name="Choi T."/>
            <person name="Kim D."/>
            <person name="Ryu S."/>
            <person name="Kim W."/>
        </authorList>
    </citation>
    <scope>NUCLEOTIDE SEQUENCE [LARGE SCALE GENOMIC DNA]</scope>
    <source>
        <tissue evidence="3">Muscle</tissue>
    </source>
</reference>
<sequence length="89" mass="10075">MAGVSGVSLVNTIQSEIERARQDLKGVDENLRRLTGRDFNDPKKAMMMLIVPLVCWRRWLGLVCARRPSSPRVCPELPCAPSQAQYLDY</sequence>
<gene>
    <name evidence="3" type="primary">PNN</name>
    <name evidence="3" type="ORF">E2C01_037161</name>
</gene>
<evidence type="ECO:0000313" key="3">
    <source>
        <dbReference type="EMBL" id="MPC43512.1"/>
    </source>
</evidence>
<comment type="caution">
    <text evidence="3">The sequence shown here is derived from an EMBL/GenBank/DDBJ whole genome shotgun (WGS) entry which is preliminary data.</text>
</comment>
<evidence type="ECO:0000313" key="4">
    <source>
        <dbReference type="Proteomes" id="UP000324222"/>
    </source>
</evidence>
<name>A0A5B7FAN1_PORTR</name>
<evidence type="ECO:0000259" key="2">
    <source>
        <dbReference type="Pfam" id="PF04697"/>
    </source>
</evidence>
<feature type="coiled-coil region" evidence="1">
    <location>
        <begin position="10"/>
        <end position="37"/>
    </location>
</feature>
<evidence type="ECO:0000256" key="1">
    <source>
        <dbReference type="SAM" id="Coils"/>
    </source>
</evidence>
<dbReference type="Proteomes" id="UP000324222">
    <property type="component" value="Unassembled WGS sequence"/>
</dbReference>
<dbReference type="AlphaFoldDB" id="A0A5B7FAN1"/>
<dbReference type="InterPro" id="IPR006787">
    <property type="entry name" value="Pinin_SDK_N"/>
</dbReference>